<protein>
    <submittedName>
        <fullName evidence="1">Uncharacterized protein</fullName>
    </submittedName>
</protein>
<reference evidence="1 2" key="1">
    <citation type="submission" date="2024-09" db="EMBL/GenBank/DDBJ databases">
        <authorList>
            <person name="Sun Q."/>
            <person name="Mori K."/>
        </authorList>
    </citation>
    <scope>NUCLEOTIDE SEQUENCE [LARGE SCALE GENOMIC DNA]</scope>
    <source>
        <strain evidence="1 2">CCM 7228</strain>
    </source>
</reference>
<name>A0ABV6GG48_9BACI</name>
<proteinExistence type="predicted"/>
<organism evidence="1 2">
    <name type="scientific">Metabacillus herbersteinensis</name>
    <dbReference type="NCBI Taxonomy" id="283816"/>
    <lineage>
        <taxon>Bacteria</taxon>
        <taxon>Bacillati</taxon>
        <taxon>Bacillota</taxon>
        <taxon>Bacilli</taxon>
        <taxon>Bacillales</taxon>
        <taxon>Bacillaceae</taxon>
        <taxon>Metabacillus</taxon>
    </lineage>
</organism>
<gene>
    <name evidence="1" type="ORF">ACFFIX_10610</name>
</gene>
<sequence>MGKLEYGFEIFLDGLYRHHDRNKRDHDQQMKRKDSELIELESVADTFDRKMESSADAMERWLIARRDKN</sequence>
<evidence type="ECO:0000313" key="2">
    <source>
        <dbReference type="Proteomes" id="UP001589854"/>
    </source>
</evidence>
<dbReference type="RefSeq" id="WP_378933652.1">
    <property type="nucleotide sequence ID" value="NZ_JBHLVO010000007.1"/>
</dbReference>
<dbReference type="EMBL" id="JBHLVO010000007">
    <property type="protein sequence ID" value="MFC0271902.1"/>
    <property type="molecule type" value="Genomic_DNA"/>
</dbReference>
<dbReference type="Proteomes" id="UP001589854">
    <property type="component" value="Unassembled WGS sequence"/>
</dbReference>
<evidence type="ECO:0000313" key="1">
    <source>
        <dbReference type="EMBL" id="MFC0271902.1"/>
    </source>
</evidence>
<comment type="caution">
    <text evidence="1">The sequence shown here is derived from an EMBL/GenBank/DDBJ whole genome shotgun (WGS) entry which is preliminary data.</text>
</comment>
<keyword evidence="2" id="KW-1185">Reference proteome</keyword>
<accession>A0ABV6GG48</accession>